<evidence type="ECO:0000256" key="3">
    <source>
        <dbReference type="ARBA" id="ARBA00022884"/>
    </source>
</evidence>
<evidence type="ECO:0000256" key="4">
    <source>
        <dbReference type="ARBA" id="ARBA00022980"/>
    </source>
</evidence>
<dbReference type="PANTHER" id="PTHR11831">
    <property type="entry name" value="30S 40S RIBOSOMAL PROTEIN"/>
    <property type="match status" value="1"/>
</dbReference>
<dbReference type="InterPro" id="IPR022801">
    <property type="entry name" value="Ribosomal_uS4"/>
</dbReference>
<dbReference type="SMART" id="SM01390">
    <property type="entry name" value="Ribosomal_S4"/>
    <property type="match status" value="1"/>
</dbReference>
<keyword evidence="11" id="KW-1185">Reference proteome</keyword>
<dbReference type="NCBIfam" id="TIGR01017">
    <property type="entry name" value="rpsD_bact"/>
    <property type="match status" value="1"/>
</dbReference>
<evidence type="ECO:0000256" key="5">
    <source>
        <dbReference type="ARBA" id="ARBA00023274"/>
    </source>
</evidence>
<comment type="caution">
    <text evidence="10">The sequence shown here is derived from an EMBL/GenBank/DDBJ whole genome shotgun (WGS) entry which is preliminary data.</text>
</comment>
<reference evidence="10" key="1">
    <citation type="submission" date="2021-06" db="EMBL/GenBank/DDBJ databases">
        <authorList>
            <person name="Nardi T."/>
            <person name="Nardi T."/>
        </authorList>
    </citation>
    <scope>NUCLEOTIDE SEQUENCE</scope>
</reference>
<dbReference type="Gene3D" id="1.10.1050.10">
    <property type="entry name" value="Ribosomal Protein S4 Delta 41, Chain A, domain 1"/>
    <property type="match status" value="1"/>
</dbReference>
<dbReference type="PANTHER" id="PTHR11831:SF4">
    <property type="entry name" value="SMALL RIBOSOMAL SUBUNIT PROTEIN US4M"/>
    <property type="match status" value="1"/>
</dbReference>
<evidence type="ECO:0000259" key="9">
    <source>
        <dbReference type="SMART" id="SM01390"/>
    </source>
</evidence>
<dbReference type="FunFam" id="3.10.290.10:FF:000001">
    <property type="entry name" value="30S ribosomal protein S4"/>
    <property type="match status" value="1"/>
</dbReference>
<dbReference type="SUPFAM" id="SSF55174">
    <property type="entry name" value="Alpha-L RNA-binding motif"/>
    <property type="match status" value="1"/>
</dbReference>
<evidence type="ECO:0000256" key="6">
    <source>
        <dbReference type="PROSITE-ProRule" id="PRU00182"/>
    </source>
</evidence>
<evidence type="ECO:0000313" key="10">
    <source>
        <dbReference type="EMBL" id="CAG7592983.1"/>
    </source>
</evidence>
<dbReference type="Gene3D" id="3.10.290.10">
    <property type="entry name" value="RNA-binding S4 domain"/>
    <property type="match status" value="1"/>
</dbReference>
<comment type="similarity">
    <text evidence="1 7">Belongs to the universal ribosomal protein uS4 family.</text>
</comment>
<evidence type="ECO:0000256" key="2">
    <source>
        <dbReference type="ARBA" id="ARBA00022730"/>
    </source>
</evidence>
<accession>A0A8S4C4T6</accession>
<dbReference type="SMART" id="SM00363">
    <property type="entry name" value="S4"/>
    <property type="match status" value="1"/>
</dbReference>
<dbReference type="NCBIfam" id="NF003717">
    <property type="entry name" value="PRK05327.1"/>
    <property type="match status" value="1"/>
</dbReference>
<dbReference type="AlphaFoldDB" id="A0A8S4C4T6"/>
<keyword evidence="5 7" id="KW-0687">Ribonucleoprotein</keyword>
<protein>
    <submittedName>
        <fullName evidence="10">30S ribosomal protein S4</fullName>
    </submittedName>
</protein>
<dbReference type="InterPro" id="IPR001912">
    <property type="entry name" value="Ribosomal_uS4_N"/>
</dbReference>
<dbReference type="Pfam" id="PF00163">
    <property type="entry name" value="Ribosomal_S4"/>
    <property type="match status" value="1"/>
</dbReference>
<dbReference type="InterPro" id="IPR036986">
    <property type="entry name" value="S4_RNA-bd_sf"/>
</dbReference>
<organism evidence="10 11">
    <name type="scientific">Hyalomma marginatum</name>
    <dbReference type="NCBI Taxonomy" id="34627"/>
    <lineage>
        <taxon>Eukaryota</taxon>
        <taxon>Metazoa</taxon>
        <taxon>Ecdysozoa</taxon>
        <taxon>Arthropoda</taxon>
        <taxon>Chelicerata</taxon>
        <taxon>Arachnida</taxon>
        <taxon>Acari</taxon>
        <taxon>Parasitiformes</taxon>
        <taxon>Ixodida</taxon>
        <taxon>Ixodoidea</taxon>
        <taxon>Ixodidae</taxon>
        <taxon>Hyalomminae</taxon>
        <taxon>Hyalomma</taxon>
    </lineage>
</organism>
<feature type="domain" description="Small ribosomal subunit protein uS4 N-terminal" evidence="9">
    <location>
        <begin position="3"/>
        <end position="92"/>
    </location>
</feature>
<sequence>VSKRNNRKFGISRRLGVNLWGKAKDPVNTRNFAPGMHGTKSHKLTDYGQQLQAKQKLKKYYGDITEKQFRKTYEEAARRKGDTGHNLVGLLESRLDAFIYRVGFVNSIFAARQFVNHKHVLVNGKSVNIPSYRLKPGDVVTLREKSKDLLIVQTALSLSERRVPEYISFDASSNAATYIRRPELQEVPYPVEMNPSLVIEFYSR</sequence>
<keyword evidence="3 6" id="KW-0694">RNA-binding</keyword>
<dbReference type="CDD" id="cd00165">
    <property type="entry name" value="S4"/>
    <property type="match status" value="1"/>
</dbReference>
<dbReference type="EMBL" id="CAJVAF010000293">
    <property type="protein sequence ID" value="CAG7592983.1"/>
    <property type="molecule type" value="Genomic_DNA"/>
</dbReference>
<dbReference type="InterPro" id="IPR018079">
    <property type="entry name" value="Ribosomal_uS4_CS"/>
</dbReference>
<dbReference type="HAMAP" id="MF_01306_B">
    <property type="entry name" value="Ribosomal_uS4_B"/>
    <property type="match status" value="1"/>
</dbReference>
<proteinExistence type="inferred from homology"/>
<dbReference type="InterPro" id="IPR005709">
    <property type="entry name" value="Ribosomal_uS4_bac-type"/>
</dbReference>
<dbReference type="GO" id="GO:0015935">
    <property type="term" value="C:small ribosomal subunit"/>
    <property type="evidence" value="ECO:0007669"/>
    <property type="project" value="InterPro"/>
</dbReference>
<dbReference type="InterPro" id="IPR002942">
    <property type="entry name" value="S4_RNA-bd"/>
</dbReference>
<evidence type="ECO:0000256" key="1">
    <source>
        <dbReference type="ARBA" id="ARBA00007465"/>
    </source>
</evidence>
<evidence type="ECO:0000313" key="11">
    <source>
        <dbReference type="Proteomes" id="UP000837675"/>
    </source>
</evidence>
<dbReference type="GO" id="GO:0019843">
    <property type="term" value="F:rRNA binding"/>
    <property type="evidence" value="ECO:0007669"/>
    <property type="project" value="UniProtKB-KW"/>
</dbReference>
<dbReference type="GO" id="GO:0003735">
    <property type="term" value="F:structural constituent of ribosome"/>
    <property type="evidence" value="ECO:0007669"/>
    <property type="project" value="InterPro"/>
</dbReference>
<dbReference type="GO" id="GO:0006412">
    <property type="term" value="P:translation"/>
    <property type="evidence" value="ECO:0007669"/>
    <property type="project" value="InterPro"/>
</dbReference>
<name>A0A8S4C4T6_9ACAR</name>
<dbReference type="GO" id="GO:0042274">
    <property type="term" value="P:ribosomal small subunit biogenesis"/>
    <property type="evidence" value="ECO:0007669"/>
    <property type="project" value="TreeGrafter"/>
</dbReference>
<dbReference type="PROSITE" id="PS00632">
    <property type="entry name" value="RIBOSOMAL_S4"/>
    <property type="match status" value="1"/>
</dbReference>
<evidence type="ECO:0000259" key="8">
    <source>
        <dbReference type="SMART" id="SM00363"/>
    </source>
</evidence>
<dbReference type="PROSITE" id="PS50889">
    <property type="entry name" value="S4"/>
    <property type="match status" value="1"/>
</dbReference>
<dbReference type="Proteomes" id="UP000837675">
    <property type="component" value="Unassembled WGS sequence"/>
</dbReference>
<evidence type="ECO:0000256" key="7">
    <source>
        <dbReference type="RuleBase" id="RU003699"/>
    </source>
</evidence>
<keyword evidence="2 6" id="KW-0699">rRNA-binding</keyword>
<feature type="domain" description="RNA-binding S4" evidence="8">
    <location>
        <begin position="93"/>
        <end position="155"/>
    </location>
</feature>
<feature type="non-terminal residue" evidence="10">
    <location>
        <position position="1"/>
    </location>
</feature>
<dbReference type="Pfam" id="PF01479">
    <property type="entry name" value="S4"/>
    <property type="match status" value="1"/>
</dbReference>
<gene>
    <name evidence="10" type="ORF">MHYMCMPASI_00651</name>
</gene>
<keyword evidence="4 7" id="KW-0689">Ribosomal protein</keyword>